<dbReference type="HOGENOM" id="CLU_3237796_0_0_10"/>
<gene>
    <name evidence="1" type="ORF">HMPREF9144_1602</name>
</gene>
<organism evidence="1 2">
    <name type="scientific">Prevotella pallens ATCC 700821</name>
    <dbReference type="NCBI Taxonomy" id="997353"/>
    <lineage>
        <taxon>Bacteria</taxon>
        <taxon>Pseudomonadati</taxon>
        <taxon>Bacteroidota</taxon>
        <taxon>Bacteroidia</taxon>
        <taxon>Bacteroidales</taxon>
        <taxon>Prevotellaceae</taxon>
        <taxon>Prevotella</taxon>
    </lineage>
</organism>
<evidence type="ECO:0000313" key="1">
    <source>
        <dbReference type="EMBL" id="EGQ16795.1"/>
    </source>
</evidence>
<accession>F9DIW2</accession>
<dbReference type="AlphaFoldDB" id="F9DIW2"/>
<dbReference type="EMBL" id="AFPY01000088">
    <property type="protein sequence ID" value="EGQ16795.1"/>
    <property type="molecule type" value="Genomic_DNA"/>
</dbReference>
<evidence type="ECO:0000313" key="2">
    <source>
        <dbReference type="Proteomes" id="UP000004123"/>
    </source>
</evidence>
<reference evidence="1 2" key="1">
    <citation type="submission" date="2011-04" db="EMBL/GenBank/DDBJ databases">
        <authorList>
            <person name="Muzny D."/>
            <person name="Qin X."/>
            <person name="Deng J."/>
            <person name="Jiang H."/>
            <person name="Liu Y."/>
            <person name="Qu J."/>
            <person name="Song X.-Z."/>
            <person name="Zhang L."/>
            <person name="Thornton R."/>
            <person name="Coyle M."/>
            <person name="Francisco L."/>
            <person name="Jackson L."/>
            <person name="Javaid M."/>
            <person name="Korchina V."/>
            <person name="Kovar C."/>
            <person name="Mata R."/>
            <person name="Mathew T."/>
            <person name="Ngo R."/>
            <person name="Nguyen L."/>
            <person name="Nguyen N."/>
            <person name="Okwuonu G."/>
            <person name="Ongeri F."/>
            <person name="Pham C."/>
            <person name="Simmons D."/>
            <person name="Wilczek-Boney K."/>
            <person name="Hale W."/>
            <person name="Jakkamsetti A."/>
            <person name="Pham P."/>
            <person name="Ruth R."/>
            <person name="San Lucas F."/>
            <person name="Warren J."/>
            <person name="Zhang J."/>
            <person name="Zhao Z."/>
            <person name="Zhou C."/>
            <person name="Zhu D."/>
            <person name="Lee S."/>
            <person name="Bess C."/>
            <person name="Blankenburg K."/>
            <person name="Forbes L."/>
            <person name="Fu Q."/>
            <person name="Gubbala S."/>
            <person name="Hirani K."/>
            <person name="Jayaseelan J.C."/>
            <person name="Lara F."/>
            <person name="Munidasa M."/>
            <person name="Palculict T."/>
            <person name="Patil S."/>
            <person name="Pu L.-L."/>
            <person name="Saada N."/>
            <person name="Tang L."/>
            <person name="Weissenberger G."/>
            <person name="Zhu Y."/>
            <person name="Hemphill L."/>
            <person name="Shang Y."/>
            <person name="Youmans B."/>
            <person name="Ayvaz T."/>
            <person name="Ross M."/>
            <person name="Santibanez J."/>
            <person name="Aqrawi P."/>
            <person name="Gross S."/>
            <person name="Joshi V."/>
            <person name="Fowler G."/>
            <person name="Nazareth L."/>
            <person name="Reid J."/>
            <person name="Worley K."/>
            <person name="Petrosino J."/>
            <person name="Highlander S."/>
            <person name="Gibbs R."/>
        </authorList>
    </citation>
    <scope>NUCLEOTIDE SEQUENCE [LARGE SCALE GENOMIC DNA]</scope>
    <source>
        <strain evidence="1 2">ATCC 700821</strain>
    </source>
</reference>
<comment type="caution">
    <text evidence="1">The sequence shown here is derived from an EMBL/GenBank/DDBJ whole genome shotgun (WGS) entry which is preliminary data.</text>
</comment>
<name>F9DIW2_9BACT</name>
<dbReference type="Proteomes" id="UP000004123">
    <property type="component" value="Unassembled WGS sequence"/>
</dbReference>
<proteinExistence type="predicted"/>
<sequence>MLLKKPLSLHWQNSMLNKIALYCYMPIRGITGTYLNIEKFTLP</sequence>
<protein>
    <submittedName>
        <fullName evidence="1">Cytochrome c family protein</fullName>
    </submittedName>
</protein>